<name>A0A9X2B2P6_9CORY</name>
<keyword evidence="2" id="KW-0378">Hydrolase</keyword>
<sequence>MPLAALLSLALLALWLVAGVHGRDSARTAPRADDRATVVQALDELTTVARRTHVLGYSRDHFGGWAQQWWTGPADSADSGPAPAGSRCSTRQVVMLAAFPDRSPTADGSCPASRGDTVDVYTGDTITPADVEIDHVVPLSAAWDHGAWSWPRAERVRFANDTELNLVAVAGRVNQDKSDGSLGEWLPPTAKAGSPSEAGCAYAARYLAVCLRYGLTVSDGDASAARQVCAV</sequence>
<evidence type="ECO:0000313" key="2">
    <source>
        <dbReference type="EMBL" id="MCJ7859319.1"/>
    </source>
</evidence>
<evidence type="ECO:0000259" key="1">
    <source>
        <dbReference type="Pfam" id="PF07510"/>
    </source>
</evidence>
<dbReference type="GO" id="GO:0004519">
    <property type="term" value="F:endonuclease activity"/>
    <property type="evidence" value="ECO:0007669"/>
    <property type="project" value="UniProtKB-KW"/>
</dbReference>
<comment type="caution">
    <text evidence="2">The sequence shown here is derived from an EMBL/GenBank/DDBJ whole genome shotgun (WGS) entry which is preliminary data.</text>
</comment>
<protein>
    <submittedName>
        <fullName evidence="2">HNH endonuclease family protein</fullName>
    </submittedName>
</protein>
<reference evidence="2" key="1">
    <citation type="submission" date="2022-04" db="EMBL/GenBank/DDBJ databases">
        <title>Corynebacterium kalidii LD5P10.</title>
        <authorList>
            <person name="Sun J.Q."/>
        </authorList>
    </citation>
    <scope>NUCLEOTIDE SEQUENCE</scope>
    <source>
        <strain evidence="2">LD5P10</strain>
    </source>
</reference>
<proteinExistence type="predicted"/>
<dbReference type="PANTHER" id="PTHR24094:SF15">
    <property type="entry name" value="AMP-DEPENDENT SYNTHETASE_LIGASE DOMAIN-CONTAINING PROTEIN-RELATED"/>
    <property type="match status" value="1"/>
</dbReference>
<accession>A0A9X2B2P6</accession>
<dbReference type="AlphaFoldDB" id="A0A9X2B2P6"/>
<dbReference type="RefSeq" id="WP_244805046.1">
    <property type="nucleotide sequence ID" value="NZ_JALIEA010000017.1"/>
</dbReference>
<gene>
    <name evidence="2" type="ORF">MUN33_11450</name>
</gene>
<evidence type="ECO:0000313" key="3">
    <source>
        <dbReference type="Proteomes" id="UP001139207"/>
    </source>
</evidence>
<dbReference type="Pfam" id="PF07510">
    <property type="entry name" value="GmrSD_C"/>
    <property type="match status" value="1"/>
</dbReference>
<organism evidence="2 3">
    <name type="scientific">Corynebacterium kalidii</name>
    <dbReference type="NCBI Taxonomy" id="2931982"/>
    <lineage>
        <taxon>Bacteria</taxon>
        <taxon>Bacillati</taxon>
        <taxon>Actinomycetota</taxon>
        <taxon>Actinomycetes</taxon>
        <taxon>Mycobacteriales</taxon>
        <taxon>Corynebacteriaceae</taxon>
        <taxon>Corynebacterium</taxon>
    </lineage>
</organism>
<dbReference type="PANTHER" id="PTHR24094">
    <property type="entry name" value="SECRETED PROTEIN"/>
    <property type="match status" value="1"/>
</dbReference>
<dbReference type="Proteomes" id="UP001139207">
    <property type="component" value="Unassembled WGS sequence"/>
</dbReference>
<keyword evidence="2" id="KW-0255">Endonuclease</keyword>
<feature type="domain" description="GmrSD restriction endonucleases C-terminal" evidence="1">
    <location>
        <begin position="129"/>
        <end position="217"/>
    </location>
</feature>
<dbReference type="EMBL" id="JALIEA010000017">
    <property type="protein sequence ID" value="MCJ7859319.1"/>
    <property type="molecule type" value="Genomic_DNA"/>
</dbReference>
<keyword evidence="3" id="KW-1185">Reference proteome</keyword>
<keyword evidence="2" id="KW-0540">Nuclease</keyword>
<dbReference type="InterPro" id="IPR011089">
    <property type="entry name" value="GmrSD_C"/>
</dbReference>